<keyword evidence="1 2" id="KW-0238">DNA-binding</keyword>
<dbReference type="PANTHER" id="PTHR30055">
    <property type="entry name" value="HTH-TYPE TRANSCRIPTIONAL REGULATOR RUTR"/>
    <property type="match status" value="1"/>
</dbReference>
<sequence length="222" mass="24523">MGRIREEESSKQIIAVVLELLESDGYDAVQLREVARRARVSIATIYQRFGARDELIVAAVEQWMATNTYAAVEPPSRGESLHDGLMRILGYVVEPWERHPRMLEAYHRARTGSGGQRLDEQGVGAILPAAAALFADADPDYVADIGLVLANMFYALIGRFVDRNLAITEFLPILERAVFRLTSDNESLAAAACSDDSARQGAPVRPVDPTLVGPYGPRDRRR</sequence>
<dbReference type="InterPro" id="IPR009057">
    <property type="entry name" value="Homeodomain-like_sf"/>
</dbReference>
<feature type="domain" description="HTH tetR-type" evidence="4">
    <location>
        <begin position="7"/>
        <end position="67"/>
    </location>
</feature>
<evidence type="ECO:0000256" key="3">
    <source>
        <dbReference type="SAM" id="MobiDB-lite"/>
    </source>
</evidence>
<evidence type="ECO:0000313" key="5">
    <source>
        <dbReference type="EMBL" id="GAA5057395.1"/>
    </source>
</evidence>
<evidence type="ECO:0000256" key="2">
    <source>
        <dbReference type="PROSITE-ProRule" id="PRU00335"/>
    </source>
</evidence>
<accession>A0ABP9KFJ9</accession>
<dbReference type="Pfam" id="PF17925">
    <property type="entry name" value="TetR_C_20"/>
    <property type="match status" value="1"/>
</dbReference>
<keyword evidence="6" id="KW-1185">Reference proteome</keyword>
<gene>
    <name evidence="5" type="ORF">GCM10023318_35700</name>
</gene>
<dbReference type="InterPro" id="IPR041642">
    <property type="entry name" value="KstR_C"/>
</dbReference>
<comment type="caution">
    <text evidence="5">The sequence shown here is derived from an EMBL/GenBank/DDBJ whole genome shotgun (WGS) entry which is preliminary data.</text>
</comment>
<proteinExistence type="predicted"/>
<evidence type="ECO:0000256" key="1">
    <source>
        <dbReference type="ARBA" id="ARBA00023125"/>
    </source>
</evidence>
<name>A0ABP9KFJ9_9NOCA</name>
<dbReference type="PANTHER" id="PTHR30055:SF242">
    <property type="entry name" value="HTH-TYPE TRANSCRIPTIONAL REPRESSOR KSTR"/>
    <property type="match status" value="1"/>
</dbReference>
<reference evidence="6" key="1">
    <citation type="journal article" date="2019" name="Int. J. Syst. Evol. Microbiol.">
        <title>The Global Catalogue of Microorganisms (GCM) 10K type strain sequencing project: providing services to taxonomists for standard genome sequencing and annotation.</title>
        <authorList>
            <consortium name="The Broad Institute Genomics Platform"/>
            <consortium name="The Broad Institute Genome Sequencing Center for Infectious Disease"/>
            <person name="Wu L."/>
            <person name="Ma J."/>
        </authorList>
    </citation>
    <scope>NUCLEOTIDE SEQUENCE [LARGE SCALE GENOMIC DNA]</scope>
    <source>
        <strain evidence="6">JCM 18298</strain>
    </source>
</reference>
<protein>
    <submittedName>
        <fullName evidence="5">TetR/AcrR family transcriptional regulator</fullName>
    </submittedName>
</protein>
<dbReference type="EMBL" id="BAABJM010000003">
    <property type="protein sequence ID" value="GAA5057395.1"/>
    <property type="molecule type" value="Genomic_DNA"/>
</dbReference>
<evidence type="ECO:0000259" key="4">
    <source>
        <dbReference type="PROSITE" id="PS50977"/>
    </source>
</evidence>
<organism evidence="5 6">
    <name type="scientific">Nocardia callitridis</name>
    <dbReference type="NCBI Taxonomy" id="648753"/>
    <lineage>
        <taxon>Bacteria</taxon>
        <taxon>Bacillati</taxon>
        <taxon>Actinomycetota</taxon>
        <taxon>Actinomycetes</taxon>
        <taxon>Mycobacteriales</taxon>
        <taxon>Nocardiaceae</taxon>
        <taxon>Nocardia</taxon>
    </lineage>
</organism>
<feature type="DNA-binding region" description="H-T-H motif" evidence="2">
    <location>
        <begin position="30"/>
        <end position="49"/>
    </location>
</feature>
<dbReference type="Gene3D" id="1.10.357.10">
    <property type="entry name" value="Tetracycline Repressor, domain 2"/>
    <property type="match status" value="1"/>
</dbReference>
<dbReference type="PRINTS" id="PR00455">
    <property type="entry name" value="HTHTETR"/>
</dbReference>
<dbReference type="PROSITE" id="PS50977">
    <property type="entry name" value="HTH_TETR_2"/>
    <property type="match status" value="1"/>
</dbReference>
<evidence type="ECO:0000313" key="6">
    <source>
        <dbReference type="Proteomes" id="UP001500603"/>
    </source>
</evidence>
<dbReference type="InterPro" id="IPR050109">
    <property type="entry name" value="HTH-type_TetR-like_transc_reg"/>
</dbReference>
<dbReference type="Pfam" id="PF00440">
    <property type="entry name" value="TetR_N"/>
    <property type="match status" value="1"/>
</dbReference>
<dbReference type="InterPro" id="IPR001647">
    <property type="entry name" value="HTH_TetR"/>
</dbReference>
<dbReference type="SUPFAM" id="SSF46689">
    <property type="entry name" value="Homeodomain-like"/>
    <property type="match status" value="1"/>
</dbReference>
<dbReference type="Proteomes" id="UP001500603">
    <property type="component" value="Unassembled WGS sequence"/>
</dbReference>
<dbReference type="RefSeq" id="WP_345496655.1">
    <property type="nucleotide sequence ID" value="NZ_BAABJM010000003.1"/>
</dbReference>
<feature type="region of interest" description="Disordered" evidence="3">
    <location>
        <begin position="192"/>
        <end position="222"/>
    </location>
</feature>